<evidence type="ECO:0000256" key="4">
    <source>
        <dbReference type="ARBA" id="ARBA00011738"/>
    </source>
</evidence>
<dbReference type="CDD" id="cd18080">
    <property type="entry name" value="TrmD-like"/>
    <property type="match status" value="1"/>
</dbReference>
<dbReference type="PIRSF" id="PIRSF000386">
    <property type="entry name" value="tRNA_mtase"/>
    <property type="match status" value="1"/>
</dbReference>
<dbReference type="SUPFAM" id="SSF75217">
    <property type="entry name" value="alpha/beta knot"/>
    <property type="match status" value="1"/>
</dbReference>
<dbReference type="InterPro" id="IPR002649">
    <property type="entry name" value="tRNA_m1G_MeTrfase_TrmD"/>
</dbReference>
<evidence type="ECO:0000256" key="15">
    <source>
        <dbReference type="HAMAP-Rule" id="MF_00605"/>
    </source>
</evidence>
<evidence type="ECO:0000256" key="11">
    <source>
        <dbReference type="ARBA" id="ARBA00022694"/>
    </source>
</evidence>
<evidence type="ECO:0000256" key="1">
    <source>
        <dbReference type="ARBA" id="ARBA00002634"/>
    </source>
</evidence>
<comment type="subcellular location">
    <subcellularLocation>
        <location evidence="2 15 17">Cytoplasm</location>
    </subcellularLocation>
</comment>
<keyword evidence="11 15" id="KW-0819">tRNA processing</keyword>
<dbReference type="Gene3D" id="3.40.1280.10">
    <property type="match status" value="1"/>
</dbReference>
<keyword evidence="7 15" id="KW-0963">Cytoplasm</keyword>
<feature type="binding site" evidence="15 16">
    <location>
        <position position="114"/>
    </location>
    <ligand>
        <name>S-adenosyl-L-methionine</name>
        <dbReference type="ChEBI" id="CHEBI:59789"/>
    </ligand>
</feature>
<evidence type="ECO:0000256" key="13">
    <source>
        <dbReference type="ARBA" id="ARBA00033392"/>
    </source>
</evidence>
<dbReference type="PANTHER" id="PTHR46417:SF1">
    <property type="entry name" value="TRNA (GUANINE-N(1)-)-METHYLTRANSFERASE"/>
    <property type="match status" value="1"/>
</dbReference>
<dbReference type="InterPro" id="IPR029028">
    <property type="entry name" value="Alpha/beta_knot_MTases"/>
</dbReference>
<dbReference type="InterPro" id="IPR023148">
    <property type="entry name" value="tRNA_m1G_MeTrfase_C_sf"/>
</dbReference>
<accession>A0A212JWN1</accession>
<evidence type="ECO:0000256" key="8">
    <source>
        <dbReference type="ARBA" id="ARBA00022603"/>
    </source>
</evidence>
<sequence>MYRIDIMTLFDLTMGDVLSESILGRAQERDILRIEAHQIRNYTLNRQKQVDDYPYGGGHGAVMQADPLYQCWKHIVDKYGPGHTVFMSPAGKTFCQEKAKELAREYDHLILVCGHYEGVDERFLEECVDEELSLGDFVLTGGEIAAMAVSDAVCRLVPGVLSDPECFEDESHWNGLLEYPQYSRPEEWHGRRVPPILLSGNHKNIALWRRKMSILRTRERRPDMYELLDLSSKEDRKLLKELDEESGDPVS</sequence>
<name>A0A212JWN1_9FIRM</name>
<evidence type="ECO:0000256" key="17">
    <source>
        <dbReference type="RuleBase" id="RU003464"/>
    </source>
</evidence>
<evidence type="ECO:0000256" key="12">
    <source>
        <dbReference type="ARBA" id="ARBA00029736"/>
    </source>
</evidence>
<dbReference type="NCBIfam" id="TIGR00088">
    <property type="entry name" value="trmD"/>
    <property type="match status" value="1"/>
</dbReference>
<gene>
    <name evidence="15 19" type="primary">trmD</name>
    <name evidence="19" type="ORF">KL86CLO1_11836</name>
</gene>
<dbReference type="GO" id="GO:0052906">
    <property type="term" value="F:tRNA (guanine(37)-N1)-methyltransferase activity"/>
    <property type="evidence" value="ECO:0007669"/>
    <property type="project" value="UniProtKB-UniRule"/>
</dbReference>
<evidence type="ECO:0000256" key="16">
    <source>
        <dbReference type="PIRSR" id="PIRSR000386-1"/>
    </source>
</evidence>
<dbReference type="FunFam" id="3.40.1280.10:FF:000001">
    <property type="entry name" value="tRNA (guanine-N(1)-)-methyltransferase"/>
    <property type="match status" value="1"/>
</dbReference>
<keyword evidence="9 15" id="KW-0808">Transferase</keyword>
<reference evidence="19" key="1">
    <citation type="submission" date="2016-04" db="EMBL/GenBank/DDBJ databases">
        <authorList>
            <person name="Evans L.H."/>
            <person name="Alamgir A."/>
            <person name="Owens N."/>
            <person name="Weber N.D."/>
            <person name="Virtaneva K."/>
            <person name="Barbian K."/>
            <person name="Babar A."/>
            <person name="Rosenke K."/>
        </authorList>
    </citation>
    <scope>NUCLEOTIDE SEQUENCE</scope>
    <source>
        <strain evidence="19">86</strain>
    </source>
</reference>
<dbReference type="NCBIfam" id="NF000648">
    <property type="entry name" value="PRK00026.1"/>
    <property type="match status" value="1"/>
</dbReference>
<dbReference type="InterPro" id="IPR029026">
    <property type="entry name" value="tRNA_m1G_MTases_N"/>
</dbReference>
<dbReference type="InterPro" id="IPR016009">
    <property type="entry name" value="tRNA_MeTrfase_TRMD/TRM10"/>
</dbReference>
<proteinExistence type="inferred from homology"/>
<dbReference type="Gene3D" id="1.10.1270.20">
    <property type="entry name" value="tRNA(m1g37)methyltransferase, domain 2"/>
    <property type="match status" value="1"/>
</dbReference>
<comment type="function">
    <text evidence="1 15 17">Specifically methylates guanosine-37 in various tRNAs.</text>
</comment>
<evidence type="ECO:0000256" key="9">
    <source>
        <dbReference type="ARBA" id="ARBA00022679"/>
    </source>
</evidence>
<evidence type="ECO:0000256" key="6">
    <source>
        <dbReference type="ARBA" id="ARBA00014679"/>
    </source>
</evidence>
<evidence type="ECO:0000313" key="19">
    <source>
        <dbReference type="EMBL" id="SBW03884.1"/>
    </source>
</evidence>
<keyword evidence="10 15" id="KW-0949">S-adenosyl-L-methionine</keyword>
<dbReference type="AlphaFoldDB" id="A0A212JWN1"/>
<comment type="catalytic activity">
    <reaction evidence="14 15 17">
        <text>guanosine(37) in tRNA + S-adenosyl-L-methionine = N(1)-methylguanosine(37) in tRNA + S-adenosyl-L-homocysteine + H(+)</text>
        <dbReference type="Rhea" id="RHEA:36899"/>
        <dbReference type="Rhea" id="RHEA-COMP:10145"/>
        <dbReference type="Rhea" id="RHEA-COMP:10147"/>
        <dbReference type="ChEBI" id="CHEBI:15378"/>
        <dbReference type="ChEBI" id="CHEBI:57856"/>
        <dbReference type="ChEBI" id="CHEBI:59789"/>
        <dbReference type="ChEBI" id="CHEBI:73542"/>
        <dbReference type="ChEBI" id="CHEBI:74269"/>
        <dbReference type="EC" id="2.1.1.228"/>
    </reaction>
</comment>
<dbReference type="EMBL" id="FLUN01000001">
    <property type="protein sequence ID" value="SBW03884.1"/>
    <property type="molecule type" value="Genomic_DNA"/>
</dbReference>
<dbReference type="Pfam" id="PF01746">
    <property type="entry name" value="tRNA_m1G_MT"/>
    <property type="match status" value="1"/>
</dbReference>
<dbReference type="EC" id="2.1.1.228" evidence="5 15"/>
<feature type="binding site" evidence="15 16">
    <location>
        <begin position="134"/>
        <end position="139"/>
    </location>
    <ligand>
        <name>S-adenosyl-L-methionine</name>
        <dbReference type="ChEBI" id="CHEBI:59789"/>
    </ligand>
</feature>
<evidence type="ECO:0000256" key="14">
    <source>
        <dbReference type="ARBA" id="ARBA00047783"/>
    </source>
</evidence>
<evidence type="ECO:0000256" key="7">
    <source>
        <dbReference type="ARBA" id="ARBA00022490"/>
    </source>
</evidence>
<organism evidence="19">
    <name type="scientific">uncultured Eubacteriales bacterium</name>
    <dbReference type="NCBI Taxonomy" id="172733"/>
    <lineage>
        <taxon>Bacteria</taxon>
        <taxon>Bacillati</taxon>
        <taxon>Bacillota</taxon>
        <taxon>Clostridia</taxon>
        <taxon>Eubacteriales</taxon>
        <taxon>environmental samples</taxon>
    </lineage>
</organism>
<feature type="domain" description="tRNA methyltransferase TRMD/TRM10-type" evidence="18">
    <location>
        <begin position="3"/>
        <end position="226"/>
    </location>
</feature>
<dbReference type="GO" id="GO:0002939">
    <property type="term" value="P:tRNA N1-guanine methylation"/>
    <property type="evidence" value="ECO:0007669"/>
    <property type="project" value="TreeGrafter"/>
</dbReference>
<comment type="similarity">
    <text evidence="3 15 17">Belongs to the RNA methyltransferase TrmD family.</text>
</comment>
<evidence type="ECO:0000256" key="3">
    <source>
        <dbReference type="ARBA" id="ARBA00007630"/>
    </source>
</evidence>
<keyword evidence="8 15" id="KW-0489">Methyltransferase</keyword>
<dbReference type="HAMAP" id="MF_00605">
    <property type="entry name" value="TrmD"/>
    <property type="match status" value="1"/>
</dbReference>
<evidence type="ECO:0000256" key="5">
    <source>
        <dbReference type="ARBA" id="ARBA00012807"/>
    </source>
</evidence>
<evidence type="ECO:0000259" key="18">
    <source>
        <dbReference type="Pfam" id="PF01746"/>
    </source>
</evidence>
<protein>
    <recommendedName>
        <fullName evidence="6 15">tRNA (guanine-N(1)-)-methyltransferase</fullName>
        <ecNumber evidence="5 15">2.1.1.228</ecNumber>
    </recommendedName>
    <alternativeName>
        <fullName evidence="12 15">M1G-methyltransferase</fullName>
    </alternativeName>
    <alternativeName>
        <fullName evidence="13 15">tRNA [GM37] methyltransferase</fullName>
    </alternativeName>
</protein>
<evidence type="ECO:0000256" key="2">
    <source>
        <dbReference type="ARBA" id="ARBA00004496"/>
    </source>
</evidence>
<dbReference type="GO" id="GO:0005829">
    <property type="term" value="C:cytosol"/>
    <property type="evidence" value="ECO:0007669"/>
    <property type="project" value="TreeGrafter"/>
</dbReference>
<dbReference type="PANTHER" id="PTHR46417">
    <property type="entry name" value="TRNA (GUANINE-N(1)-)-METHYLTRANSFERASE"/>
    <property type="match status" value="1"/>
</dbReference>
<evidence type="ECO:0000256" key="10">
    <source>
        <dbReference type="ARBA" id="ARBA00022691"/>
    </source>
</evidence>
<comment type="subunit">
    <text evidence="4 15 17">Homodimer.</text>
</comment>